<dbReference type="Gene3D" id="3.40.630.30">
    <property type="match status" value="1"/>
</dbReference>
<dbReference type="PROSITE" id="PS51186">
    <property type="entry name" value="GNAT"/>
    <property type="match status" value="1"/>
</dbReference>
<dbReference type="InterPro" id="IPR000182">
    <property type="entry name" value="GNAT_dom"/>
</dbReference>
<dbReference type="InterPro" id="IPR016181">
    <property type="entry name" value="Acyl_CoA_acyltransferase"/>
</dbReference>
<evidence type="ECO:0000259" key="3">
    <source>
        <dbReference type="PROSITE" id="PS51186"/>
    </source>
</evidence>
<evidence type="ECO:0000256" key="1">
    <source>
        <dbReference type="ARBA" id="ARBA00022679"/>
    </source>
</evidence>
<keyword evidence="2" id="KW-0012">Acyltransferase</keyword>
<dbReference type="EMBL" id="BPQH01000001">
    <property type="protein sequence ID" value="GJD47315.1"/>
    <property type="molecule type" value="Genomic_DNA"/>
</dbReference>
<dbReference type="Proteomes" id="UP001055167">
    <property type="component" value="Unassembled WGS sequence"/>
</dbReference>
<dbReference type="Pfam" id="PF00583">
    <property type="entry name" value="Acetyltransf_1"/>
    <property type="match status" value="1"/>
</dbReference>
<dbReference type="InterPro" id="IPR050832">
    <property type="entry name" value="Bact_Acetyltransf"/>
</dbReference>
<proteinExistence type="predicted"/>
<dbReference type="CDD" id="cd04301">
    <property type="entry name" value="NAT_SF"/>
    <property type="match status" value="1"/>
</dbReference>
<comment type="caution">
    <text evidence="4">The sequence shown here is derived from an EMBL/GenBank/DDBJ whole genome shotgun (WGS) entry which is preliminary data.</text>
</comment>
<organism evidence="4 5">
    <name type="scientific">Methylobacterium crusticola</name>
    <dbReference type="NCBI Taxonomy" id="1697972"/>
    <lineage>
        <taxon>Bacteria</taxon>
        <taxon>Pseudomonadati</taxon>
        <taxon>Pseudomonadota</taxon>
        <taxon>Alphaproteobacteria</taxon>
        <taxon>Hyphomicrobiales</taxon>
        <taxon>Methylobacteriaceae</taxon>
        <taxon>Methylobacterium</taxon>
    </lineage>
</organism>
<dbReference type="PANTHER" id="PTHR43877">
    <property type="entry name" value="AMINOALKYLPHOSPHONATE N-ACETYLTRANSFERASE-RELATED-RELATED"/>
    <property type="match status" value="1"/>
</dbReference>
<name>A0ABQ4QQX9_9HYPH</name>
<evidence type="ECO:0000313" key="5">
    <source>
        <dbReference type="Proteomes" id="UP001055167"/>
    </source>
</evidence>
<gene>
    <name evidence="4" type="ORF">OPKNFCMD_0021</name>
</gene>
<keyword evidence="5" id="KW-1185">Reference proteome</keyword>
<sequence length="175" mass="19524">MKVRGVAVSTQVVSIRRAREQDAGTLSEVFDAAWREAYQGIIPGVALDRMLARRGPRWWRSTVGRNRPLVVLEVGEAVVGYVSYGRCRDRALRADGEIDEIYLAPTYQGLGYGTRLFRAVRNDFADRDVNRVAVWSLAENGRARDFYERLGGRAIAEATDRIAGANLAKVAYLFG</sequence>
<reference evidence="4" key="2">
    <citation type="submission" date="2021-08" db="EMBL/GenBank/DDBJ databases">
        <authorList>
            <person name="Tani A."/>
            <person name="Ola A."/>
            <person name="Ogura Y."/>
            <person name="Katsura K."/>
            <person name="Hayashi T."/>
        </authorList>
    </citation>
    <scope>NUCLEOTIDE SEQUENCE</scope>
    <source>
        <strain evidence="4">KCTC 52305</strain>
    </source>
</reference>
<evidence type="ECO:0000313" key="4">
    <source>
        <dbReference type="EMBL" id="GJD47315.1"/>
    </source>
</evidence>
<accession>A0ABQ4QQX9</accession>
<protein>
    <recommendedName>
        <fullName evidence="3">N-acetyltransferase domain-containing protein</fullName>
    </recommendedName>
</protein>
<dbReference type="SUPFAM" id="SSF55729">
    <property type="entry name" value="Acyl-CoA N-acyltransferases (Nat)"/>
    <property type="match status" value="1"/>
</dbReference>
<feature type="domain" description="N-acetyltransferase" evidence="3">
    <location>
        <begin position="13"/>
        <end position="175"/>
    </location>
</feature>
<reference evidence="4" key="1">
    <citation type="journal article" date="2021" name="Front. Microbiol.">
        <title>Comprehensive Comparative Genomics and Phenotyping of Methylobacterium Species.</title>
        <authorList>
            <person name="Alessa O."/>
            <person name="Ogura Y."/>
            <person name="Fujitani Y."/>
            <person name="Takami H."/>
            <person name="Hayashi T."/>
            <person name="Sahin N."/>
            <person name="Tani A."/>
        </authorList>
    </citation>
    <scope>NUCLEOTIDE SEQUENCE</scope>
    <source>
        <strain evidence="4">KCTC 52305</strain>
    </source>
</reference>
<keyword evidence="1" id="KW-0808">Transferase</keyword>
<evidence type="ECO:0000256" key="2">
    <source>
        <dbReference type="ARBA" id="ARBA00023315"/>
    </source>
</evidence>